<accession>A0A495EE91</accession>
<dbReference type="HAMAP" id="MF_01032">
    <property type="entry name" value="LeuD_type2"/>
    <property type="match status" value="1"/>
</dbReference>
<comment type="function">
    <text evidence="2 7">Catalyzes the isomerization between 2-isopropylmalate and 3-isopropylmalate, via the formation of 2-isopropylmaleate.</text>
</comment>
<keyword evidence="7" id="KW-0100">Branched-chain amino acid biosynthesis</keyword>
<protein>
    <recommendedName>
        <fullName evidence="7">3-isopropylmalate dehydratase small subunit</fullName>
        <ecNumber evidence="7">4.2.1.33</ecNumber>
    </recommendedName>
    <alternativeName>
        <fullName evidence="7">Alpha-IPM isomerase</fullName>
        <shortName evidence="7">IPMI</shortName>
    </alternativeName>
    <alternativeName>
        <fullName evidence="7">Isopropylmalate isomerase</fullName>
    </alternativeName>
</protein>
<reference evidence="9 10" key="1">
    <citation type="submission" date="2018-10" db="EMBL/GenBank/DDBJ databases">
        <title>Genomic Encyclopedia of Archaeal and Bacterial Type Strains, Phase II (KMG-II): from individual species to whole genera.</title>
        <authorList>
            <person name="Goeker M."/>
        </authorList>
    </citation>
    <scope>NUCLEOTIDE SEQUENCE [LARGE SCALE GENOMIC DNA]</scope>
    <source>
        <strain evidence="9 10">DSM 25230</strain>
    </source>
</reference>
<organism evidence="9 10">
    <name type="scientific">Maribacter vaceletii</name>
    <dbReference type="NCBI Taxonomy" id="1206816"/>
    <lineage>
        <taxon>Bacteria</taxon>
        <taxon>Pseudomonadati</taxon>
        <taxon>Bacteroidota</taxon>
        <taxon>Flavobacteriia</taxon>
        <taxon>Flavobacteriales</taxon>
        <taxon>Flavobacteriaceae</taxon>
        <taxon>Maribacter</taxon>
    </lineage>
</organism>
<dbReference type="NCBIfam" id="TIGR02087">
    <property type="entry name" value="LEUD_arch"/>
    <property type="match status" value="1"/>
</dbReference>
<comment type="catalytic activity">
    <reaction evidence="1 7">
        <text>(2R,3S)-3-isopropylmalate = (2S)-2-isopropylmalate</text>
        <dbReference type="Rhea" id="RHEA:32287"/>
        <dbReference type="ChEBI" id="CHEBI:1178"/>
        <dbReference type="ChEBI" id="CHEBI:35121"/>
        <dbReference type="EC" id="4.2.1.33"/>
    </reaction>
</comment>
<dbReference type="InterPro" id="IPR015928">
    <property type="entry name" value="Aconitase/3IPM_dehydase_swvl"/>
</dbReference>
<comment type="subunit">
    <text evidence="5 7">Heterodimer of LeuC and LeuD.</text>
</comment>
<evidence type="ECO:0000256" key="6">
    <source>
        <dbReference type="ARBA" id="ARBA00023239"/>
    </source>
</evidence>
<dbReference type="InterPro" id="IPR000573">
    <property type="entry name" value="AconitaseA/IPMdHydase_ssu_swvl"/>
</dbReference>
<dbReference type="EC" id="4.2.1.33" evidence="7"/>
<evidence type="ECO:0000256" key="5">
    <source>
        <dbReference type="ARBA" id="ARBA00011271"/>
    </source>
</evidence>
<comment type="caution">
    <text evidence="9">The sequence shown here is derived from an EMBL/GenBank/DDBJ whole genome shotgun (WGS) entry which is preliminary data.</text>
</comment>
<name>A0A495EE91_9FLAO</name>
<gene>
    <name evidence="7" type="primary">leuD</name>
    <name evidence="9" type="ORF">CLV91_1287</name>
</gene>
<evidence type="ECO:0000313" key="9">
    <source>
        <dbReference type="EMBL" id="RKR15205.1"/>
    </source>
</evidence>
<keyword evidence="6 7" id="KW-0456">Lyase</keyword>
<sequence>MSTINTKIEAKAHVYGDHIDTDRIIPGKYTKTLDLSTLANHVLEDLDPNFNKIVQQGDILVAGINFGCGSSREQAPLALKQSGVSVVIAEDFARIFFRNAINIGLPVLEIGKHNIQKGAELSIDLKNGKVTDLSANKTYAATKLPDIMIAILKEGGLVNYLKKNGTYTL</sequence>
<dbReference type="PANTHER" id="PTHR43345:SF2">
    <property type="entry name" value="3-ISOPROPYLMALATE DEHYDRATASE SMALL SUBUNIT 1"/>
    <property type="match status" value="1"/>
</dbReference>
<dbReference type="GO" id="GO:0009098">
    <property type="term" value="P:L-leucine biosynthetic process"/>
    <property type="evidence" value="ECO:0007669"/>
    <property type="project" value="UniProtKB-UniRule"/>
</dbReference>
<evidence type="ECO:0000256" key="4">
    <source>
        <dbReference type="ARBA" id="ARBA00009869"/>
    </source>
</evidence>
<dbReference type="EMBL" id="RBIQ01000007">
    <property type="protein sequence ID" value="RKR15205.1"/>
    <property type="molecule type" value="Genomic_DNA"/>
</dbReference>
<dbReference type="UniPathway" id="UPA00048">
    <property type="reaction ID" value="UER00071"/>
</dbReference>
<evidence type="ECO:0000259" key="8">
    <source>
        <dbReference type="Pfam" id="PF00694"/>
    </source>
</evidence>
<dbReference type="CDD" id="cd01577">
    <property type="entry name" value="IPMI_Swivel"/>
    <property type="match status" value="1"/>
</dbReference>
<dbReference type="InterPro" id="IPR011827">
    <property type="entry name" value="LeuD_type2/HacB/DmdB"/>
</dbReference>
<keyword evidence="7" id="KW-0432">Leucine biosynthesis</keyword>
<proteinExistence type="inferred from homology"/>
<evidence type="ECO:0000256" key="7">
    <source>
        <dbReference type="HAMAP-Rule" id="MF_01032"/>
    </source>
</evidence>
<dbReference type="OrthoDB" id="9777465at2"/>
<dbReference type="PANTHER" id="PTHR43345">
    <property type="entry name" value="3-ISOPROPYLMALATE DEHYDRATASE SMALL SUBUNIT 2-RELATED-RELATED"/>
    <property type="match status" value="1"/>
</dbReference>
<keyword evidence="10" id="KW-1185">Reference proteome</keyword>
<dbReference type="Proteomes" id="UP000269412">
    <property type="component" value="Unassembled WGS sequence"/>
</dbReference>
<evidence type="ECO:0000256" key="2">
    <source>
        <dbReference type="ARBA" id="ARBA00002695"/>
    </source>
</evidence>
<feature type="domain" description="Aconitase A/isopropylmalate dehydratase small subunit swivel" evidence="8">
    <location>
        <begin position="54"/>
        <end position="109"/>
    </location>
</feature>
<dbReference type="InterPro" id="IPR050075">
    <property type="entry name" value="LeuD"/>
</dbReference>
<dbReference type="InterPro" id="IPR033940">
    <property type="entry name" value="IPMI_Swivel"/>
</dbReference>
<dbReference type="SUPFAM" id="SSF52016">
    <property type="entry name" value="LeuD/IlvD-like"/>
    <property type="match status" value="1"/>
</dbReference>
<dbReference type="RefSeq" id="WP_121065080.1">
    <property type="nucleotide sequence ID" value="NZ_RBIQ01000007.1"/>
</dbReference>
<dbReference type="Pfam" id="PF00694">
    <property type="entry name" value="Aconitase_C"/>
    <property type="match status" value="1"/>
</dbReference>
<evidence type="ECO:0000256" key="3">
    <source>
        <dbReference type="ARBA" id="ARBA00004729"/>
    </source>
</evidence>
<evidence type="ECO:0000256" key="1">
    <source>
        <dbReference type="ARBA" id="ARBA00000491"/>
    </source>
</evidence>
<evidence type="ECO:0000313" key="10">
    <source>
        <dbReference type="Proteomes" id="UP000269412"/>
    </source>
</evidence>
<dbReference type="GO" id="GO:0003861">
    <property type="term" value="F:3-isopropylmalate dehydratase activity"/>
    <property type="evidence" value="ECO:0007669"/>
    <property type="project" value="UniProtKB-UniRule"/>
</dbReference>
<keyword evidence="7" id="KW-0028">Amino-acid biosynthesis</keyword>
<dbReference type="AlphaFoldDB" id="A0A495EE91"/>
<dbReference type="Gene3D" id="3.20.19.10">
    <property type="entry name" value="Aconitase, domain 4"/>
    <property type="match status" value="1"/>
</dbReference>
<comment type="similarity">
    <text evidence="4 7">Belongs to the LeuD family. LeuD type 2 subfamily.</text>
</comment>
<comment type="pathway">
    <text evidence="3 7">Amino-acid biosynthesis; L-leucine biosynthesis; L-leucine from 3-methyl-2-oxobutanoate: step 2/4.</text>
</comment>